<dbReference type="EMBL" id="SRPW01003344">
    <property type="protein sequence ID" value="KAG5987311.1"/>
    <property type="molecule type" value="Genomic_DNA"/>
</dbReference>
<dbReference type="InterPro" id="IPR003848">
    <property type="entry name" value="DUF218"/>
</dbReference>
<feature type="region of interest" description="Disordered" evidence="1">
    <location>
        <begin position="107"/>
        <end position="126"/>
    </location>
</feature>
<comment type="caution">
    <text evidence="3">The sequence shown here is derived from an EMBL/GenBank/DDBJ whole genome shotgun (WGS) entry which is preliminary data.</text>
</comment>
<name>A0A9P7N3B3_9HYPO</name>
<organism evidence="3 4">
    <name type="scientific">Claviceps pusilla</name>
    <dbReference type="NCBI Taxonomy" id="123648"/>
    <lineage>
        <taxon>Eukaryota</taxon>
        <taxon>Fungi</taxon>
        <taxon>Dikarya</taxon>
        <taxon>Ascomycota</taxon>
        <taxon>Pezizomycotina</taxon>
        <taxon>Sordariomycetes</taxon>
        <taxon>Hypocreomycetidae</taxon>
        <taxon>Hypocreales</taxon>
        <taxon>Clavicipitaceae</taxon>
        <taxon>Claviceps</taxon>
    </lineage>
</organism>
<feature type="domain" description="DUF218" evidence="2">
    <location>
        <begin position="14"/>
        <end position="96"/>
    </location>
</feature>
<dbReference type="PANTHER" id="PTHR28110:SF1">
    <property type="entry name" value="TRANSMEMBRANE PROTEIN"/>
    <property type="match status" value="1"/>
</dbReference>
<dbReference type="Pfam" id="PF02698">
    <property type="entry name" value="DUF218"/>
    <property type="match status" value="1"/>
</dbReference>
<dbReference type="PANTHER" id="PTHR28110">
    <property type="entry name" value="TRANSMEMBRANE PROTEIN"/>
    <property type="match status" value="1"/>
</dbReference>
<dbReference type="OrthoDB" id="4347at2759"/>
<protein>
    <recommendedName>
        <fullName evidence="2">DUF218 domain-containing protein</fullName>
    </recommendedName>
</protein>
<dbReference type="Proteomes" id="UP000748025">
    <property type="component" value="Unassembled WGS sequence"/>
</dbReference>
<reference evidence="3" key="1">
    <citation type="journal article" date="2020" name="bioRxiv">
        <title>Whole genome comparisons of ergot fungi reveals the divergence and evolution of species within the genus Claviceps are the result of varying mechanisms driving genome evolution and host range expansion.</title>
        <authorList>
            <person name="Wyka S.A."/>
            <person name="Mondo S.J."/>
            <person name="Liu M."/>
            <person name="Dettman J."/>
            <person name="Nalam V."/>
            <person name="Broders K.D."/>
        </authorList>
    </citation>
    <scope>NUCLEOTIDE SEQUENCE</scope>
    <source>
        <strain evidence="3">CCC 602</strain>
    </source>
</reference>
<feature type="compositionally biased region" description="Basic and acidic residues" evidence="1">
    <location>
        <begin position="113"/>
        <end position="126"/>
    </location>
</feature>
<sequence>MHTHIHTAPTRPETAVSEAQSYANLARQNSYFDLLDPPPTSKDIILEHRALDSFHNILFSQTLFWEHFGVFPKRLTIVSHAFKGPRVRRHCDEMGWSAREVRFVGIDPPMDGPRGELESRGSDAQR</sequence>
<evidence type="ECO:0000256" key="1">
    <source>
        <dbReference type="SAM" id="MobiDB-lite"/>
    </source>
</evidence>
<gene>
    <name evidence="3" type="ORF">E4U43_005136</name>
</gene>
<evidence type="ECO:0000313" key="3">
    <source>
        <dbReference type="EMBL" id="KAG5987311.1"/>
    </source>
</evidence>
<evidence type="ECO:0000259" key="2">
    <source>
        <dbReference type="Pfam" id="PF02698"/>
    </source>
</evidence>
<dbReference type="InterPro" id="IPR055323">
    <property type="entry name" value="C57A10.07/YOR238W"/>
</dbReference>
<dbReference type="GO" id="GO:0005737">
    <property type="term" value="C:cytoplasm"/>
    <property type="evidence" value="ECO:0007669"/>
    <property type="project" value="TreeGrafter"/>
</dbReference>
<proteinExistence type="predicted"/>
<keyword evidence="4" id="KW-1185">Reference proteome</keyword>
<evidence type="ECO:0000313" key="4">
    <source>
        <dbReference type="Proteomes" id="UP000748025"/>
    </source>
</evidence>
<dbReference type="AlphaFoldDB" id="A0A9P7N3B3"/>
<accession>A0A9P7N3B3</accession>